<dbReference type="WBParaSite" id="HPBE_0000832901-mRNA-1">
    <property type="protein sequence ID" value="HPBE_0000832901-mRNA-1"/>
    <property type="gene ID" value="HPBE_0000832901"/>
</dbReference>
<protein>
    <submittedName>
        <fullName evidence="3">Secreted protein</fullName>
    </submittedName>
</protein>
<reference evidence="3" key="2">
    <citation type="submission" date="2019-09" db="UniProtKB">
        <authorList>
            <consortium name="WormBaseParasite"/>
        </authorList>
    </citation>
    <scope>IDENTIFICATION</scope>
</reference>
<reference evidence="1 2" key="1">
    <citation type="submission" date="2018-11" db="EMBL/GenBank/DDBJ databases">
        <authorList>
            <consortium name="Pathogen Informatics"/>
        </authorList>
    </citation>
    <scope>NUCLEOTIDE SEQUENCE [LARGE SCALE GENOMIC DNA]</scope>
</reference>
<keyword evidence="2" id="KW-1185">Reference proteome</keyword>
<evidence type="ECO:0000313" key="3">
    <source>
        <dbReference type="WBParaSite" id="HPBE_0000832901-mRNA-1"/>
    </source>
</evidence>
<organism evidence="2 3">
    <name type="scientific">Heligmosomoides polygyrus</name>
    <name type="common">Parasitic roundworm</name>
    <dbReference type="NCBI Taxonomy" id="6339"/>
    <lineage>
        <taxon>Eukaryota</taxon>
        <taxon>Metazoa</taxon>
        <taxon>Ecdysozoa</taxon>
        <taxon>Nematoda</taxon>
        <taxon>Chromadorea</taxon>
        <taxon>Rhabditida</taxon>
        <taxon>Rhabditina</taxon>
        <taxon>Rhabditomorpha</taxon>
        <taxon>Strongyloidea</taxon>
        <taxon>Heligmosomidae</taxon>
        <taxon>Heligmosomoides</taxon>
    </lineage>
</organism>
<accession>A0A183FLY0</accession>
<sequence>MVVNIRWYRGGLLVVSVYFANMMPNPIDSGLLGPEDVGEKRPSTTVPRTLDDRSFAESTEGTYTALVLFIDHSRRRLDDVVMGITRT</sequence>
<dbReference type="AlphaFoldDB" id="A0A183FLY0"/>
<accession>A0A3P7YG79</accession>
<evidence type="ECO:0000313" key="1">
    <source>
        <dbReference type="EMBL" id="VDO75929.1"/>
    </source>
</evidence>
<dbReference type="EMBL" id="UZAH01026122">
    <property type="protein sequence ID" value="VDO75929.1"/>
    <property type="molecule type" value="Genomic_DNA"/>
</dbReference>
<name>A0A183FLY0_HELPZ</name>
<gene>
    <name evidence="1" type="ORF">HPBE_LOCUS8330</name>
</gene>
<evidence type="ECO:0000313" key="2">
    <source>
        <dbReference type="Proteomes" id="UP000050761"/>
    </source>
</evidence>
<dbReference type="Proteomes" id="UP000050761">
    <property type="component" value="Unassembled WGS sequence"/>
</dbReference>
<proteinExistence type="predicted"/>